<organism evidence="2 3">
    <name type="scientific">Cyclospora cayetanensis</name>
    <dbReference type="NCBI Taxonomy" id="88456"/>
    <lineage>
        <taxon>Eukaryota</taxon>
        <taxon>Sar</taxon>
        <taxon>Alveolata</taxon>
        <taxon>Apicomplexa</taxon>
        <taxon>Conoidasida</taxon>
        <taxon>Coccidia</taxon>
        <taxon>Eucoccidiorida</taxon>
        <taxon>Eimeriorina</taxon>
        <taxon>Eimeriidae</taxon>
        <taxon>Cyclospora</taxon>
    </lineage>
</organism>
<dbReference type="AlphaFoldDB" id="A0A1D3CTB7"/>
<dbReference type="Proteomes" id="UP000095192">
    <property type="component" value="Unassembled WGS sequence"/>
</dbReference>
<feature type="region of interest" description="Disordered" evidence="1">
    <location>
        <begin position="244"/>
        <end position="291"/>
    </location>
</feature>
<reference evidence="2 3" key="1">
    <citation type="journal article" date="2016" name="BMC Genomics">
        <title>Comparative genomics reveals Cyclospora cayetanensis possesses coccidia-like metabolism and invasion components but unique surface antigens.</title>
        <authorList>
            <person name="Liu S."/>
            <person name="Wang L."/>
            <person name="Zheng H."/>
            <person name="Xu Z."/>
            <person name="Roellig D.M."/>
            <person name="Li N."/>
            <person name="Frace M.A."/>
            <person name="Tang K."/>
            <person name="Arrowood M.J."/>
            <person name="Moss D.M."/>
            <person name="Zhang L."/>
            <person name="Feng Y."/>
            <person name="Xiao L."/>
        </authorList>
    </citation>
    <scope>NUCLEOTIDE SEQUENCE [LARGE SCALE GENOMIC DNA]</scope>
    <source>
        <strain evidence="2 3">CHN_HEN01</strain>
    </source>
</reference>
<name>A0A1D3CTB7_9EIME</name>
<feature type="region of interest" description="Disordered" evidence="1">
    <location>
        <begin position="121"/>
        <end position="140"/>
    </location>
</feature>
<feature type="compositionally biased region" description="Low complexity" evidence="1">
    <location>
        <begin position="793"/>
        <end position="812"/>
    </location>
</feature>
<feature type="region of interest" description="Disordered" evidence="1">
    <location>
        <begin position="42"/>
        <end position="89"/>
    </location>
</feature>
<comment type="caution">
    <text evidence="2">The sequence shown here is derived from an EMBL/GenBank/DDBJ whole genome shotgun (WGS) entry which is preliminary data.</text>
</comment>
<dbReference type="EMBL" id="JROU02002038">
    <property type="protein sequence ID" value="OEH74441.1"/>
    <property type="molecule type" value="Genomic_DNA"/>
</dbReference>
<dbReference type="InParanoid" id="A0A1D3CTB7"/>
<proteinExistence type="predicted"/>
<keyword evidence="3" id="KW-1185">Reference proteome</keyword>
<protein>
    <submittedName>
        <fullName evidence="2">Uncharacterized protein</fullName>
    </submittedName>
</protein>
<evidence type="ECO:0000313" key="3">
    <source>
        <dbReference type="Proteomes" id="UP000095192"/>
    </source>
</evidence>
<dbReference type="VEuPathDB" id="ToxoDB:cyc_04992"/>
<feature type="compositionally biased region" description="Basic and acidic residues" evidence="1">
    <location>
        <begin position="257"/>
        <end position="272"/>
    </location>
</feature>
<feature type="region of interest" description="Disordered" evidence="1">
    <location>
        <begin position="778"/>
        <end position="831"/>
    </location>
</feature>
<feature type="compositionally biased region" description="Low complexity" evidence="1">
    <location>
        <begin position="125"/>
        <end position="136"/>
    </location>
</feature>
<evidence type="ECO:0000256" key="1">
    <source>
        <dbReference type="SAM" id="MobiDB-lite"/>
    </source>
</evidence>
<dbReference type="VEuPathDB" id="ToxoDB:LOC34621428"/>
<sequence length="831" mass="88208">MPDPPWALLCDRRSKWQIQGSIRGLHMASFLTDKGRCLATSNAQQKRPPLPQEACDPRDSLQGQQQQQKQRKHGTPKSSFGASLAPRRGWSGSLHIPPLVIGTKEDSRSLTEATAGFVSDLDIGSPSAVPSRASSAKTPEAPSAVATAATQLNQVLRSVSKALAQVQEFQASEAAKSAAARDFWAGQGEAETEATNSTAAPAGGLALAATSTPLEAGSIPAALSALSTTLQEAFTQLHREMKRMTSSEYTSENGFSRGDRLYGEADDPKLEATEPDAGISEDASQEGSRNLPELALQTAPGLSTEEARQLSQYLLSRLMPYDLTYHVLIAAGLDSATVQSLRSVLLENEALATFRIAGLGDLRRVAMLGRERVIRLLLAEPSMLYKHLDTMVAVLMVVPQHCSACSASTVIRGERGLGMSDDALLSSPNLRPPEPSSPTTVKLLPCGERGLESACSDGRGLLPPSPCVGGAPARHGCECDAQLGCTGHGFFPEKSVHLLIEISGEGSGLDIRSFPKQIVQLISSEEGDAADKLNAHYSPEEYSPQDSIILNSSSGEIPFPTRKYIDASRIILQGTCRRVVSPTGTSTLLKTREFGRHLTPHQRRSVEMQLPESRILVHIEILGVPRLEDMAEPSTSLYAAPLHAALTSPLAPPSPADAARYPASYFTGPQFLSEHRETEPYSALEAATVICQRISDQLRHVWGNARVVLWEIDDYAPEVLTKGAINDDGQPGKTDYQTWKILVAVLVPSFVVGALVVASWHSTSICKCGASAPECASTPAATPVSDSIPPGAPGASSAPGSAGAETATPAAESRGDHTTTRGQAASILGDP</sequence>
<accession>A0A1D3CTB7</accession>
<gene>
    <name evidence="2" type="ORF">cyc_04992</name>
</gene>
<evidence type="ECO:0000313" key="2">
    <source>
        <dbReference type="EMBL" id="OEH74441.1"/>
    </source>
</evidence>